<proteinExistence type="predicted"/>
<evidence type="ECO:0000313" key="3">
    <source>
        <dbReference type="EMBL" id="SPC80775.1"/>
    </source>
</evidence>
<gene>
    <name evidence="3" type="ORF">FSB_LOCUS8657</name>
</gene>
<evidence type="ECO:0000259" key="2">
    <source>
        <dbReference type="Pfam" id="PF03108"/>
    </source>
</evidence>
<sequence>MNAQTLQVDHLDDEFIDRIVSESRHHLDVDDQYEDSDIEIAISGGGVDGQADDDDDDDDDNNALGDDHSEQEHAMPSYRIMEAQSLTFIANTWDNIIVPSNDEVQCVSVWKRGMELSKGMLFNNKDELQFAVRAYSIDKNQSYKVSESSMVKWATYCSKCEWYIRAWKRKKKVYWEITIYNGHHTCTSSTVTNDGKMINSKFIERQIHHLVKIDPAAKLKLLTGEVKERWGQDVSYFKMWDAKQKAIGNIFGDWDKSYEKLLKFLLEVQDRNPVTQVEYQNYHTNHAVISINGTYLYGRYKGKLLIAMATEANNEIVMEGILHAINGRTVDDWRGENDRHRYCLRHLAINFNKQFKDKRLKNMIMRAGCANQIRKFDMTMERNVEGPRLIPNLAQKRGRGSLNATRIRNEMDWIERQSGRPSCGICHEEGHNRRRCPNAHPTSTSGSGRGAN</sequence>
<dbReference type="AlphaFoldDB" id="A0A2N9F0Z9"/>
<dbReference type="EMBL" id="OIVN01000469">
    <property type="protein sequence ID" value="SPC80775.1"/>
    <property type="molecule type" value="Genomic_DNA"/>
</dbReference>
<dbReference type="InterPro" id="IPR004332">
    <property type="entry name" value="Transposase_MuDR"/>
</dbReference>
<feature type="region of interest" description="Disordered" evidence="1">
    <location>
        <begin position="43"/>
        <end position="75"/>
    </location>
</feature>
<protein>
    <recommendedName>
        <fullName evidence="2">Transposase MuDR plant domain-containing protein</fullName>
    </recommendedName>
</protein>
<dbReference type="PANTHER" id="PTHR31973:SF195">
    <property type="entry name" value="MUDR FAMILY TRANSPOSASE"/>
    <property type="match status" value="1"/>
</dbReference>
<feature type="compositionally biased region" description="Acidic residues" evidence="1">
    <location>
        <begin position="50"/>
        <end position="61"/>
    </location>
</feature>
<dbReference type="PANTHER" id="PTHR31973">
    <property type="entry name" value="POLYPROTEIN, PUTATIVE-RELATED"/>
    <property type="match status" value="1"/>
</dbReference>
<organism evidence="3">
    <name type="scientific">Fagus sylvatica</name>
    <name type="common">Beechnut</name>
    <dbReference type="NCBI Taxonomy" id="28930"/>
    <lineage>
        <taxon>Eukaryota</taxon>
        <taxon>Viridiplantae</taxon>
        <taxon>Streptophyta</taxon>
        <taxon>Embryophyta</taxon>
        <taxon>Tracheophyta</taxon>
        <taxon>Spermatophyta</taxon>
        <taxon>Magnoliopsida</taxon>
        <taxon>eudicotyledons</taxon>
        <taxon>Gunneridae</taxon>
        <taxon>Pentapetalae</taxon>
        <taxon>rosids</taxon>
        <taxon>fabids</taxon>
        <taxon>Fagales</taxon>
        <taxon>Fagaceae</taxon>
        <taxon>Fagus</taxon>
    </lineage>
</organism>
<reference evidence="3" key="1">
    <citation type="submission" date="2018-02" db="EMBL/GenBank/DDBJ databases">
        <authorList>
            <person name="Cohen D.B."/>
            <person name="Kent A.D."/>
        </authorList>
    </citation>
    <scope>NUCLEOTIDE SEQUENCE</scope>
</reference>
<dbReference type="Pfam" id="PF03108">
    <property type="entry name" value="DBD_Tnp_Mut"/>
    <property type="match status" value="1"/>
</dbReference>
<name>A0A2N9F0Z9_FAGSY</name>
<feature type="domain" description="Transposase MuDR plant" evidence="2">
    <location>
        <begin position="115"/>
        <end position="177"/>
    </location>
</feature>
<evidence type="ECO:0000256" key="1">
    <source>
        <dbReference type="SAM" id="MobiDB-lite"/>
    </source>
</evidence>
<feature type="region of interest" description="Disordered" evidence="1">
    <location>
        <begin position="426"/>
        <end position="452"/>
    </location>
</feature>
<accession>A0A2N9F0Z9</accession>